<dbReference type="RefSeq" id="XP_070144420.1">
    <property type="nucleotide sequence ID" value="XM_070288319.1"/>
</dbReference>
<proteinExistence type="predicted"/>
<evidence type="ECO:0000313" key="5">
    <source>
        <dbReference type="RefSeq" id="XP_070144420.1"/>
    </source>
</evidence>
<protein>
    <submittedName>
        <fullName evidence="4 5">Uncharacterized protein</fullName>
    </submittedName>
</protein>
<organism evidence="3 5">
    <name type="scientific">Drosophila kikkawai</name>
    <name type="common">Fruit fly</name>
    <dbReference type="NCBI Taxonomy" id="30033"/>
    <lineage>
        <taxon>Eukaryota</taxon>
        <taxon>Metazoa</taxon>
        <taxon>Ecdysozoa</taxon>
        <taxon>Arthropoda</taxon>
        <taxon>Hexapoda</taxon>
        <taxon>Insecta</taxon>
        <taxon>Pterygota</taxon>
        <taxon>Neoptera</taxon>
        <taxon>Endopterygota</taxon>
        <taxon>Diptera</taxon>
        <taxon>Brachycera</taxon>
        <taxon>Muscomorpha</taxon>
        <taxon>Ephydroidea</taxon>
        <taxon>Drosophilidae</taxon>
        <taxon>Drosophila</taxon>
        <taxon>Sophophora</taxon>
    </lineage>
</organism>
<feature type="region of interest" description="Disordered" evidence="1">
    <location>
        <begin position="452"/>
        <end position="471"/>
    </location>
</feature>
<sequence>MNFLQLWWILLIFSSSGFAEKGRNQQKSAEDSYDQLMSNSKAVAKPHPKVEEEWPFFEDLDNKQKPEARGPRNNVPPKICQPISKVSKDNKADLEMQKAADAWYRNFVKNRANRKRSVANKGMDRSGTKPKIMGRSYEAASQKPEYFDKLWQPKYEEIQDVDMKLKHLQEILKEKDDVEDKNRAEMTKNIPNKNTGQVDDFNDASMPNGNYDRTLNSLAYNVYQHTQIPQQKELSRSKNGLRLRRRCMNPEEEVKLMTIMRMLDKGYGPVLPSSTLAATRKKIKEMERLESTNSDFSQDSKHKKLNAGEIAELTNSYDKEFSDYDPIYSFYQANKADLLGNERTKHKTNYLDGSRTQLGPKASSNNAQYKSNMEFGKRALKVPETDFGLYSGRSSRLKSAVDGGYQTDTMLLAGPANHGTNPAKKVAEDPTSYLKSYPYAVAKLMADDIHYRNRNKRHDASERRSRRTKRSLAENVDYNGYEELYNYDNATLAHVYDPTKNEVPLINKRPKGVPPILQKQVLPPQQQFQAKVDKKPANFKASFNLSSFIDDINKLQNARKPQPVKQQEPVQEPFQVTVQQAVTPKPIITTLPPVKAFGIRRFFGPFFKKQTTTTTMNPECVAITSSDNSTTATPAPAPDPSPSPSTSPPSSTTITMDNVCDSPDSMKMNVSIKADVCGDPKTKQFHSNGSISLQPPPYNEAIQNEDVPLHSSKGGLDEEEVVEKVTNNSKERATIELKHKTEEEQGPRVKSIERMQDNAKHATSRNVAPKLSPKIARNPARTGSDKYAELISGQLFEDISEVVLKFISKDPDLSTLVPFIKRNNNDSQKQPSSSTNYPIWNDSTKNYQHGQTCIPLPPDLQEFYDQILVTAEEEKKIRKKTLDEAMEKYQPTEFSPRFIKLKQRAEMLKESREHSPMQGSH</sequence>
<accession>A0ABM4GNY5</accession>
<feature type="region of interest" description="Disordered" evidence="1">
    <location>
        <begin position="624"/>
        <end position="664"/>
    </location>
</feature>
<evidence type="ECO:0000313" key="4">
    <source>
        <dbReference type="RefSeq" id="XP_041630924.1"/>
    </source>
</evidence>
<evidence type="ECO:0000313" key="3">
    <source>
        <dbReference type="Proteomes" id="UP001652661"/>
    </source>
</evidence>
<dbReference type="RefSeq" id="XP_041630924.1">
    <property type="nucleotide sequence ID" value="XM_041774990.2"/>
</dbReference>
<keyword evidence="2" id="KW-0732">Signal</keyword>
<feature type="compositionally biased region" description="Basic and acidic residues" evidence="1">
    <location>
        <begin position="60"/>
        <end position="70"/>
    </location>
</feature>
<feature type="compositionally biased region" description="Low complexity" evidence="1">
    <location>
        <begin position="624"/>
        <end position="634"/>
    </location>
</feature>
<evidence type="ECO:0000256" key="1">
    <source>
        <dbReference type="SAM" id="MobiDB-lite"/>
    </source>
</evidence>
<name>A0ABM4GNY5_DROKI</name>
<feature type="chain" id="PRO_5045026249" evidence="2">
    <location>
        <begin position="20"/>
        <end position="921"/>
    </location>
</feature>
<reference evidence="4 5" key="1">
    <citation type="submission" date="2025-05" db="UniProtKB">
        <authorList>
            <consortium name="RefSeq"/>
        </authorList>
    </citation>
    <scope>IDENTIFICATION</scope>
    <source>
        <strain evidence="4 5">14028-0561.14</strain>
        <tissue evidence="4 5">Whole fly</tissue>
    </source>
</reference>
<gene>
    <name evidence="4 5" type="primary">LOC108083769</name>
</gene>
<feature type="compositionally biased region" description="Pro residues" evidence="1">
    <location>
        <begin position="635"/>
        <end position="647"/>
    </location>
</feature>
<feature type="signal peptide" evidence="2">
    <location>
        <begin position="1"/>
        <end position="19"/>
    </location>
</feature>
<keyword evidence="3" id="KW-1185">Reference proteome</keyword>
<dbReference type="Proteomes" id="UP001652661">
    <property type="component" value="Chromosome X"/>
</dbReference>
<feature type="region of interest" description="Disordered" evidence="1">
    <location>
        <begin position="23"/>
        <end position="78"/>
    </location>
</feature>
<dbReference type="GeneID" id="108083769"/>
<evidence type="ECO:0000256" key="2">
    <source>
        <dbReference type="SAM" id="SignalP"/>
    </source>
</evidence>